<dbReference type="CDD" id="cd00038">
    <property type="entry name" value="CAP_ED"/>
    <property type="match status" value="1"/>
</dbReference>
<dbReference type="Gene3D" id="1.10.10.10">
    <property type="entry name" value="Winged helix-like DNA-binding domain superfamily/Winged helix DNA-binding domain"/>
    <property type="match status" value="1"/>
</dbReference>
<dbReference type="SUPFAM" id="SSF46785">
    <property type="entry name" value="Winged helix' DNA-binding domain"/>
    <property type="match status" value="1"/>
</dbReference>
<dbReference type="Gene3D" id="2.60.120.10">
    <property type="entry name" value="Jelly Rolls"/>
    <property type="match status" value="1"/>
</dbReference>
<dbReference type="InterPro" id="IPR014710">
    <property type="entry name" value="RmlC-like_jellyroll"/>
</dbReference>
<dbReference type="PANTHER" id="PTHR24567:SF74">
    <property type="entry name" value="HTH-TYPE TRANSCRIPTIONAL REGULATOR ARCR"/>
    <property type="match status" value="1"/>
</dbReference>
<name>A0ABV1EUK7_9BACI</name>
<evidence type="ECO:0000256" key="4">
    <source>
        <dbReference type="ARBA" id="ARBA00023163"/>
    </source>
</evidence>
<proteinExistence type="predicted"/>
<keyword evidence="2" id="KW-0238">DNA-binding</keyword>
<evidence type="ECO:0000256" key="1">
    <source>
        <dbReference type="ARBA" id="ARBA00023015"/>
    </source>
</evidence>
<dbReference type="Pfam" id="PF13545">
    <property type="entry name" value="HTH_Crp_2"/>
    <property type="match status" value="1"/>
</dbReference>
<accession>A0ABV1EUK7</accession>
<protein>
    <submittedName>
        <fullName evidence="6">Crp/Fnr family transcriptional regulator</fullName>
    </submittedName>
</protein>
<dbReference type="Proteomes" id="UP001465426">
    <property type="component" value="Unassembled WGS sequence"/>
</dbReference>
<dbReference type="InterPro" id="IPR050397">
    <property type="entry name" value="Env_Response_Regulators"/>
</dbReference>
<evidence type="ECO:0000313" key="6">
    <source>
        <dbReference type="EMBL" id="MEQ2464788.1"/>
    </source>
</evidence>
<dbReference type="PANTHER" id="PTHR24567">
    <property type="entry name" value="CRP FAMILY TRANSCRIPTIONAL REGULATORY PROTEIN"/>
    <property type="match status" value="1"/>
</dbReference>
<evidence type="ECO:0000256" key="2">
    <source>
        <dbReference type="ARBA" id="ARBA00023125"/>
    </source>
</evidence>
<dbReference type="InterPro" id="IPR018490">
    <property type="entry name" value="cNMP-bd_dom_sf"/>
</dbReference>
<evidence type="ECO:0000256" key="3">
    <source>
        <dbReference type="ARBA" id="ARBA00023159"/>
    </source>
</evidence>
<dbReference type="InterPro" id="IPR000595">
    <property type="entry name" value="cNMP-bd_dom"/>
</dbReference>
<dbReference type="InterPro" id="IPR036388">
    <property type="entry name" value="WH-like_DNA-bd_sf"/>
</dbReference>
<keyword evidence="3" id="KW-0010">Activator</keyword>
<dbReference type="InterPro" id="IPR012318">
    <property type="entry name" value="HTH_CRP"/>
</dbReference>
<dbReference type="SMART" id="SM00419">
    <property type="entry name" value="HTH_CRP"/>
    <property type="match status" value="1"/>
</dbReference>
<comment type="caution">
    <text evidence="6">The sequence shown here is derived from an EMBL/GenBank/DDBJ whole genome shotgun (WGS) entry which is preliminary data.</text>
</comment>
<gene>
    <name evidence="6" type="ORF">WMO63_03785</name>
</gene>
<dbReference type="EMBL" id="JBBMFN010000004">
    <property type="protein sequence ID" value="MEQ2464788.1"/>
    <property type="molecule type" value="Genomic_DNA"/>
</dbReference>
<dbReference type="SUPFAM" id="SSF51206">
    <property type="entry name" value="cAMP-binding domain-like"/>
    <property type="match status" value="1"/>
</dbReference>
<keyword evidence="1" id="KW-0805">Transcription regulation</keyword>
<evidence type="ECO:0000259" key="5">
    <source>
        <dbReference type="PROSITE" id="PS51063"/>
    </source>
</evidence>
<dbReference type="PROSITE" id="PS51063">
    <property type="entry name" value="HTH_CRP_2"/>
    <property type="match status" value="1"/>
</dbReference>
<feature type="domain" description="HTH crp-type" evidence="5">
    <location>
        <begin position="109"/>
        <end position="172"/>
    </location>
</feature>
<sequence length="179" mass="20423">MPEGIILDYAVFILDGRVRMYKVSESGREITLYRISDGECCPLMSSSILGGTEYEASVSVETHSLALFIPTPIFREWFDTYKSFRQFIFQSICGRILTLSKLLDNINFKSIRSRVVEYLLEQAEGNVIKTTHDTLAIELGSVREVISRTLKQLEKDQYIALTRGKIMILDRAGLEELVE</sequence>
<keyword evidence="7" id="KW-1185">Reference proteome</keyword>
<evidence type="ECO:0000313" key="7">
    <source>
        <dbReference type="Proteomes" id="UP001465426"/>
    </source>
</evidence>
<organism evidence="6 7">
    <name type="scientific">Niallia hominis</name>
    <dbReference type="NCBI Taxonomy" id="3133173"/>
    <lineage>
        <taxon>Bacteria</taxon>
        <taxon>Bacillati</taxon>
        <taxon>Bacillota</taxon>
        <taxon>Bacilli</taxon>
        <taxon>Bacillales</taxon>
        <taxon>Bacillaceae</taxon>
        <taxon>Niallia</taxon>
    </lineage>
</organism>
<reference evidence="6 7" key="1">
    <citation type="submission" date="2024-03" db="EMBL/GenBank/DDBJ databases">
        <title>Human intestinal bacterial collection.</title>
        <authorList>
            <person name="Pauvert C."/>
            <person name="Hitch T.C.A."/>
            <person name="Clavel T."/>
        </authorList>
    </citation>
    <scope>NUCLEOTIDE SEQUENCE [LARGE SCALE GENOMIC DNA]</scope>
    <source>
        <strain evidence="6 7">CLA-SR-H024</strain>
    </source>
</reference>
<dbReference type="Pfam" id="PF00027">
    <property type="entry name" value="cNMP_binding"/>
    <property type="match status" value="1"/>
</dbReference>
<dbReference type="InterPro" id="IPR036390">
    <property type="entry name" value="WH_DNA-bd_sf"/>
</dbReference>
<keyword evidence="4" id="KW-0804">Transcription</keyword>